<dbReference type="AlphaFoldDB" id="A0A401ZAA0"/>
<dbReference type="OrthoDB" id="165488at2"/>
<evidence type="ECO:0000256" key="1">
    <source>
        <dbReference type="PROSITE-ProRule" id="PRU00325"/>
    </source>
</evidence>
<comment type="caution">
    <text evidence="3">The sequence shown here is derived from an EMBL/GenBank/DDBJ whole genome shotgun (WGS) entry which is preliminary data.</text>
</comment>
<dbReference type="InterPro" id="IPR007527">
    <property type="entry name" value="Znf_SWIM"/>
</dbReference>
<dbReference type="RefSeq" id="WP_126595032.1">
    <property type="nucleotide sequence ID" value="NZ_BIFQ01000001.1"/>
</dbReference>
<accession>A0A401ZAA0</accession>
<evidence type="ECO:0000313" key="3">
    <source>
        <dbReference type="EMBL" id="GCE03800.1"/>
    </source>
</evidence>
<keyword evidence="1" id="KW-0862">Zinc</keyword>
<organism evidence="3 4">
    <name type="scientific">Dictyobacter aurantiacus</name>
    <dbReference type="NCBI Taxonomy" id="1936993"/>
    <lineage>
        <taxon>Bacteria</taxon>
        <taxon>Bacillati</taxon>
        <taxon>Chloroflexota</taxon>
        <taxon>Ktedonobacteria</taxon>
        <taxon>Ktedonobacterales</taxon>
        <taxon>Dictyobacteraceae</taxon>
        <taxon>Dictyobacter</taxon>
    </lineage>
</organism>
<dbReference type="Proteomes" id="UP000287224">
    <property type="component" value="Unassembled WGS sequence"/>
</dbReference>
<keyword evidence="4" id="KW-1185">Reference proteome</keyword>
<dbReference type="EMBL" id="BIFQ01000001">
    <property type="protein sequence ID" value="GCE03800.1"/>
    <property type="molecule type" value="Genomic_DNA"/>
</dbReference>
<gene>
    <name evidence="3" type="ORF">KDAU_11290</name>
</gene>
<evidence type="ECO:0000313" key="4">
    <source>
        <dbReference type="Proteomes" id="UP000287224"/>
    </source>
</evidence>
<dbReference type="PROSITE" id="PS50966">
    <property type="entry name" value="ZF_SWIM"/>
    <property type="match status" value="1"/>
</dbReference>
<keyword evidence="1" id="KW-0863">Zinc-finger</keyword>
<name>A0A401ZAA0_9CHLR</name>
<reference evidence="4" key="1">
    <citation type="submission" date="2018-12" db="EMBL/GenBank/DDBJ databases">
        <title>Tengunoibacter tsumagoiensis gen. nov., sp. nov., Dictyobacter kobayashii sp. nov., D. alpinus sp. nov., and D. joshuensis sp. nov. and description of Dictyobacteraceae fam. nov. within the order Ktedonobacterales isolated from Tengu-no-mugimeshi.</title>
        <authorList>
            <person name="Wang C.M."/>
            <person name="Zheng Y."/>
            <person name="Sakai Y."/>
            <person name="Toyoda A."/>
            <person name="Minakuchi Y."/>
            <person name="Abe K."/>
            <person name="Yokota A."/>
            <person name="Yabe S."/>
        </authorList>
    </citation>
    <scope>NUCLEOTIDE SEQUENCE [LARGE SCALE GENOMIC DNA]</scope>
    <source>
        <strain evidence="4">S-27</strain>
    </source>
</reference>
<sequence length="93" mass="10616">MNSSMINKIAKAKRYAEEPERIQFTSFEAKFQGENDVHTTRYDDGEWQCTCRFFHDWGDCCHTMAMQRVLGVTIPEAHRHGVLSGLGTGPLSH</sequence>
<feature type="domain" description="SWIM-type" evidence="2">
    <location>
        <begin position="38"/>
        <end position="71"/>
    </location>
</feature>
<keyword evidence="1" id="KW-0479">Metal-binding</keyword>
<protein>
    <recommendedName>
        <fullName evidence="2">SWIM-type domain-containing protein</fullName>
    </recommendedName>
</protein>
<evidence type="ECO:0000259" key="2">
    <source>
        <dbReference type="PROSITE" id="PS50966"/>
    </source>
</evidence>
<dbReference type="GO" id="GO:0008270">
    <property type="term" value="F:zinc ion binding"/>
    <property type="evidence" value="ECO:0007669"/>
    <property type="project" value="UniProtKB-KW"/>
</dbReference>
<proteinExistence type="predicted"/>